<dbReference type="InterPro" id="IPR012349">
    <property type="entry name" value="Split_barrel_FMN-bd"/>
</dbReference>
<name>A0A381XP99_9ZZZZ</name>
<dbReference type="AlphaFoldDB" id="A0A381XP99"/>
<dbReference type="PANTHER" id="PTHR42815:SF2">
    <property type="entry name" value="FAD-BINDING, PUTATIVE (AFU_ORTHOLOGUE AFUA_6G07600)-RELATED"/>
    <property type="match status" value="1"/>
</dbReference>
<gene>
    <name evidence="2" type="ORF">METZ01_LOCUS119156</name>
</gene>
<feature type="domain" description="Pyridoxamine 5'-phosphate oxidase N-terminal" evidence="1">
    <location>
        <begin position="35"/>
        <end position="130"/>
    </location>
</feature>
<sequence length="133" mass="14942">MKNPGSRGEHNLQKEFKTEKRASAFYNTQLLHHLNPEMCRFILEQEMVFISTADAIGECDASFRAGHAGFVEVLDEKTLIFPEYRGNGILASMGNISENPHIGMVFIDFYQSSIGLHVNGKAEIFSNEDLESD</sequence>
<protein>
    <recommendedName>
        <fullName evidence="1">Pyridoxamine 5'-phosphate oxidase N-terminal domain-containing protein</fullName>
    </recommendedName>
</protein>
<organism evidence="2">
    <name type="scientific">marine metagenome</name>
    <dbReference type="NCBI Taxonomy" id="408172"/>
    <lineage>
        <taxon>unclassified sequences</taxon>
        <taxon>metagenomes</taxon>
        <taxon>ecological metagenomes</taxon>
    </lineage>
</organism>
<evidence type="ECO:0000313" key="2">
    <source>
        <dbReference type="EMBL" id="SVA66302.1"/>
    </source>
</evidence>
<dbReference type="PANTHER" id="PTHR42815">
    <property type="entry name" value="FAD-BINDING, PUTATIVE (AFU_ORTHOLOGUE AFUA_6G07600)-RELATED"/>
    <property type="match status" value="1"/>
</dbReference>
<dbReference type="EMBL" id="UINC01015810">
    <property type="protein sequence ID" value="SVA66302.1"/>
    <property type="molecule type" value="Genomic_DNA"/>
</dbReference>
<proteinExistence type="predicted"/>
<dbReference type="InterPro" id="IPR011576">
    <property type="entry name" value="Pyridox_Oxase_N"/>
</dbReference>
<reference evidence="2" key="1">
    <citation type="submission" date="2018-05" db="EMBL/GenBank/DDBJ databases">
        <authorList>
            <person name="Lanie J.A."/>
            <person name="Ng W.-L."/>
            <person name="Kazmierczak K.M."/>
            <person name="Andrzejewski T.M."/>
            <person name="Davidsen T.M."/>
            <person name="Wayne K.J."/>
            <person name="Tettelin H."/>
            <person name="Glass J.I."/>
            <person name="Rusch D."/>
            <person name="Podicherti R."/>
            <person name="Tsui H.-C.T."/>
            <person name="Winkler M.E."/>
        </authorList>
    </citation>
    <scope>NUCLEOTIDE SEQUENCE</scope>
</reference>
<evidence type="ECO:0000259" key="1">
    <source>
        <dbReference type="Pfam" id="PF01243"/>
    </source>
</evidence>
<dbReference type="Gene3D" id="2.30.110.10">
    <property type="entry name" value="Electron Transport, Fmn-binding Protein, Chain A"/>
    <property type="match status" value="1"/>
</dbReference>
<feature type="non-terminal residue" evidence="2">
    <location>
        <position position="133"/>
    </location>
</feature>
<accession>A0A381XP99</accession>
<dbReference type="Pfam" id="PF01243">
    <property type="entry name" value="PNPOx_N"/>
    <property type="match status" value="1"/>
</dbReference>
<dbReference type="SUPFAM" id="SSF50475">
    <property type="entry name" value="FMN-binding split barrel"/>
    <property type="match status" value="1"/>
</dbReference>